<keyword evidence="19" id="KW-0256">Endoplasmic reticulum</keyword>
<dbReference type="Gene3D" id="4.10.400.10">
    <property type="entry name" value="Low-density Lipoprotein Receptor"/>
    <property type="match status" value="8"/>
</dbReference>
<feature type="repeat" description="LDL-receptor class B" evidence="30">
    <location>
        <begin position="804"/>
        <end position="849"/>
    </location>
</feature>
<dbReference type="GO" id="GO:0031901">
    <property type="term" value="C:early endosome membrane"/>
    <property type="evidence" value="ECO:0007669"/>
    <property type="project" value="UniProtKB-SubCell"/>
</dbReference>
<dbReference type="GO" id="GO:0005794">
    <property type="term" value="C:Golgi apparatus"/>
    <property type="evidence" value="ECO:0007669"/>
    <property type="project" value="UniProtKB-SubCell"/>
</dbReference>
<evidence type="ECO:0000256" key="14">
    <source>
        <dbReference type="ARBA" id="ARBA00022583"/>
    </source>
</evidence>
<evidence type="ECO:0000256" key="26">
    <source>
        <dbReference type="ARBA" id="ARBA00023329"/>
    </source>
</evidence>
<dbReference type="PROSITE" id="PS50068">
    <property type="entry name" value="LDLRA_2"/>
    <property type="match status" value="9"/>
</dbReference>
<dbReference type="Gene3D" id="2.40.128.620">
    <property type="match status" value="1"/>
</dbReference>
<dbReference type="Pfam" id="PF00058">
    <property type="entry name" value="Ldl_recept_b"/>
    <property type="match status" value="2"/>
</dbReference>
<dbReference type="InterPro" id="IPR003961">
    <property type="entry name" value="FN3_dom"/>
</dbReference>
<dbReference type="CDD" id="cd00112">
    <property type="entry name" value="LDLa"/>
    <property type="match status" value="8"/>
</dbReference>
<keyword evidence="22 31" id="KW-0472">Membrane</keyword>
<evidence type="ECO:0000313" key="33">
    <source>
        <dbReference type="EMBL" id="RZC34546.1"/>
    </source>
</evidence>
<evidence type="ECO:0000256" key="23">
    <source>
        <dbReference type="ARBA" id="ARBA00023157"/>
    </source>
</evidence>
<feature type="repeat" description="LDL-receptor class B" evidence="30">
    <location>
        <begin position="713"/>
        <end position="755"/>
    </location>
</feature>
<dbReference type="Gene3D" id="3.30.60.270">
    <property type="match status" value="1"/>
</dbReference>
<feature type="disulfide bond" evidence="29">
    <location>
        <begin position="1385"/>
        <end position="1400"/>
    </location>
</feature>
<feature type="domain" description="Fibronectin type-III" evidence="32">
    <location>
        <begin position="1690"/>
        <end position="1787"/>
    </location>
</feature>
<dbReference type="STRING" id="1661398.A0A482VPA1"/>
<reference evidence="33 34" key="1">
    <citation type="submission" date="2017-03" db="EMBL/GenBank/DDBJ databases">
        <title>Genome of the blue death feigning beetle - Asbolus verrucosus.</title>
        <authorList>
            <person name="Rider S.D."/>
        </authorList>
    </citation>
    <scope>NUCLEOTIDE SEQUENCE [LARGE SCALE GENOMIC DNA]</scope>
    <source>
        <strain evidence="33">Butters</strain>
        <tissue evidence="33">Head and leg muscle</tissue>
    </source>
</reference>
<dbReference type="PRINTS" id="PR00261">
    <property type="entry name" value="LDLRECEPTOR"/>
</dbReference>
<evidence type="ECO:0000256" key="29">
    <source>
        <dbReference type="PROSITE-ProRule" id="PRU00124"/>
    </source>
</evidence>
<dbReference type="SMART" id="SM00192">
    <property type="entry name" value="LDLa"/>
    <property type="match status" value="9"/>
</dbReference>
<keyword evidence="34" id="KW-1185">Reference proteome</keyword>
<keyword evidence="15 31" id="KW-0812">Transmembrane</keyword>
<evidence type="ECO:0000256" key="27">
    <source>
        <dbReference type="ARBA" id="ARBA00029896"/>
    </source>
</evidence>
<dbReference type="CDD" id="cd00063">
    <property type="entry name" value="FN3"/>
    <property type="match status" value="3"/>
</dbReference>
<dbReference type="InterPro" id="IPR036055">
    <property type="entry name" value="LDL_receptor-like_sf"/>
</dbReference>
<feature type="disulfide bond" evidence="29">
    <location>
        <begin position="1055"/>
        <end position="1070"/>
    </location>
</feature>
<dbReference type="OrthoDB" id="443634at2759"/>
<dbReference type="InterPro" id="IPR031778">
    <property type="entry name" value="Sortilin_N"/>
</dbReference>
<dbReference type="GO" id="GO:0030658">
    <property type="term" value="C:transport vesicle membrane"/>
    <property type="evidence" value="ECO:0007669"/>
    <property type="project" value="UniProtKB-SubCell"/>
</dbReference>
<dbReference type="InterPro" id="IPR000033">
    <property type="entry name" value="LDLR_classB_rpt"/>
</dbReference>
<evidence type="ECO:0000256" key="18">
    <source>
        <dbReference type="ARBA" id="ARBA00022753"/>
    </source>
</evidence>
<comment type="caution">
    <text evidence="29">Lacks conserved residue(s) required for the propagation of feature annotation.</text>
</comment>
<feature type="disulfide bond" evidence="29">
    <location>
        <begin position="1373"/>
        <end position="1391"/>
    </location>
</feature>
<dbReference type="Pfam" id="PF25814">
    <property type="entry name" value="fn3_SORL1"/>
    <property type="match status" value="1"/>
</dbReference>
<dbReference type="FunFam" id="4.10.400.10:FF:000034">
    <property type="entry name" value="Low-density lipoprotein receptor-related protein 2"/>
    <property type="match status" value="1"/>
</dbReference>
<dbReference type="FunFam" id="3.30.60.270:FF:000002">
    <property type="entry name" value="Sortilin-related receptor isoform A"/>
    <property type="match status" value="1"/>
</dbReference>
<dbReference type="Gene3D" id="2.10.70.80">
    <property type="match status" value="1"/>
</dbReference>
<dbReference type="Proteomes" id="UP000292052">
    <property type="component" value="Unassembled WGS sequence"/>
</dbReference>
<evidence type="ECO:0000256" key="16">
    <source>
        <dbReference type="ARBA" id="ARBA00022729"/>
    </source>
</evidence>
<comment type="similarity">
    <text evidence="8">Belongs to the VPS10-related sortilin family. SORL1 subfamily.</text>
</comment>
<dbReference type="SUPFAM" id="SSF63825">
    <property type="entry name" value="YWTD domain"/>
    <property type="match status" value="1"/>
</dbReference>
<dbReference type="PROSITE" id="PS01209">
    <property type="entry name" value="LDLRA_1"/>
    <property type="match status" value="8"/>
</dbReference>
<dbReference type="InterPro" id="IPR050310">
    <property type="entry name" value="VPS10-sortilin"/>
</dbReference>
<feature type="disulfide bond" evidence="29">
    <location>
        <begin position="1036"/>
        <end position="1048"/>
    </location>
</feature>
<evidence type="ECO:0000256" key="20">
    <source>
        <dbReference type="ARBA" id="ARBA00022989"/>
    </source>
</evidence>
<feature type="transmembrane region" description="Helical" evidence="31">
    <location>
        <begin position="1986"/>
        <end position="2008"/>
    </location>
</feature>
<evidence type="ECO:0000256" key="1">
    <source>
        <dbReference type="ARBA" id="ARBA00004115"/>
    </source>
</evidence>
<dbReference type="FunFam" id="2.120.10.30:FF:000241">
    <property type="entry name" value="Low-density lipoprotein receptor-related protein 6"/>
    <property type="match status" value="1"/>
</dbReference>
<feature type="disulfide bond" evidence="29">
    <location>
        <begin position="1278"/>
        <end position="1290"/>
    </location>
</feature>
<dbReference type="PANTHER" id="PTHR12106:SF27">
    <property type="entry name" value="SORTILIN-RELATED RECEPTOR"/>
    <property type="match status" value="1"/>
</dbReference>
<feature type="disulfide bond" evidence="29">
    <location>
        <begin position="1222"/>
        <end position="1234"/>
    </location>
</feature>
<feature type="disulfide bond" evidence="29">
    <location>
        <begin position="1043"/>
        <end position="1061"/>
    </location>
</feature>
<dbReference type="GO" id="GO:0006892">
    <property type="term" value="P:post-Golgi vesicle-mediated transport"/>
    <property type="evidence" value="ECO:0007669"/>
    <property type="project" value="TreeGrafter"/>
</dbReference>
<keyword evidence="23 29" id="KW-1015">Disulfide bond</keyword>
<evidence type="ECO:0000256" key="17">
    <source>
        <dbReference type="ARBA" id="ARBA00022737"/>
    </source>
</evidence>
<dbReference type="SMART" id="SM00060">
    <property type="entry name" value="FN3"/>
    <property type="match status" value="5"/>
</dbReference>
<keyword evidence="24 33" id="KW-0675">Receptor</keyword>
<dbReference type="SUPFAM" id="SSF110296">
    <property type="entry name" value="Oligoxyloglucan reducing end-specific cellobiohydrolase"/>
    <property type="match status" value="1"/>
</dbReference>
<evidence type="ECO:0000256" key="5">
    <source>
        <dbReference type="ARBA" id="ARBA00004393"/>
    </source>
</evidence>
<dbReference type="SMART" id="SM00135">
    <property type="entry name" value="LY"/>
    <property type="match status" value="5"/>
</dbReference>
<dbReference type="GO" id="GO:0005789">
    <property type="term" value="C:endoplasmic reticulum membrane"/>
    <property type="evidence" value="ECO:0007669"/>
    <property type="project" value="UniProtKB-SubCell"/>
</dbReference>
<evidence type="ECO:0000256" key="2">
    <source>
        <dbReference type="ARBA" id="ARBA00004158"/>
    </source>
</evidence>
<feature type="disulfide bond" evidence="29">
    <location>
        <begin position="1297"/>
        <end position="1312"/>
    </location>
</feature>
<evidence type="ECO:0000256" key="12">
    <source>
        <dbReference type="ARBA" id="ARBA00022475"/>
    </source>
</evidence>
<dbReference type="Gene3D" id="2.120.10.30">
    <property type="entry name" value="TolB, C-terminal domain"/>
    <property type="match status" value="1"/>
</dbReference>
<keyword evidence="12" id="KW-1003">Cell membrane</keyword>
<name>A0A482VPA1_ASBVE</name>
<keyword evidence="11" id="KW-0813">Transport</keyword>
<evidence type="ECO:0000256" key="28">
    <source>
        <dbReference type="ARBA" id="ARBA00032450"/>
    </source>
</evidence>
<comment type="similarity">
    <text evidence="9">Belongs to the LDLR family.</text>
</comment>
<evidence type="ECO:0000256" key="11">
    <source>
        <dbReference type="ARBA" id="ARBA00022448"/>
    </source>
</evidence>
<dbReference type="InterPro" id="IPR013783">
    <property type="entry name" value="Ig-like_fold"/>
</dbReference>
<dbReference type="InterPro" id="IPR002172">
    <property type="entry name" value="LDrepeatLR_classA_rpt"/>
</dbReference>
<keyword evidence="25" id="KW-0325">Glycoprotein</keyword>
<keyword evidence="17" id="KW-0677">Repeat</keyword>
<dbReference type="Pfam" id="PF15902">
    <property type="entry name" value="Sortilin-Vps10"/>
    <property type="match status" value="1"/>
</dbReference>
<evidence type="ECO:0000256" key="25">
    <source>
        <dbReference type="ARBA" id="ARBA00023180"/>
    </source>
</evidence>
<protein>
    <recommendedName>
        <fullName evidence="10">Sortilin-related receptor</fullName>
    </recommendedName>
    <alternativeName>
        <fullName evidence="27">Low-density lipoprotein receptor relative with 11 ligand-binding repeats</fullName>
    </alternativeName>
    <alternativeName>
        <fullName evidence="28">Sorting protein-related receptor containing LDLR class A repeats</fullName>
    </alternativeName>
</protein>
<dbReference type="PROSITE" id="PS51120">
    <property type="entry name" value="LDLRB"/>
    <property type="match status" value="3"/>
</dbReference>
<dbReference type="SMART" id="SM00602">
    <property type="entry name" value="VPS10"/>
    <property type="match status" value="1"/>
</dbReference>
<dbReference type="FunFam" id="4.10.400.10:FF:000024">
    <property type="entry name" value="Low-density lipoprotein RecePtor related"/>
    <property type="match status" value="1"/>
</dbReference>
<evidence type="ECO:0000256" key="21">
    <source>
        <dbReference type="ARBA" id="ARBA00023034"/>
    </source>
</evidence>
<evidence type="ECO:0000256" key="19">
    <source>
        <dbReference type="ARBA" id="ARBA00022824"/>
    </source>
</evidence>
<evidence type="ECO:0000256" key="4">
    <source>
        <dbReference type="ARBA" id="ARBA00004212"/>
    </source>
</evidence>
<dbReference type="InterPro" id="IPR057841">
    <property type="entry name" value="FN3_SORL1"/>
</dbReference>
<dbReference type="GO" id="GO:0006897">
    <property type="term" value="P:endocytosis"/>
    <property type="evidence" value="ECO:0007669"/>
    <property type="project" value="UniProtKB-KW"/>
</dbReference>
<evidence type="ECO:0000256" key="7">
    <source>
        <dbReference type="ARBA" id="ARBA00004545"/>
    </source>
</evidence>
<dbReference type="GO" id="GO:0055038">
    <property type="term" value="C:recycling endosome membrane"/>
    <property type="evidence" value="ECO:0007669"/>
    <property type="project" value="UniProtKB-SubCell"/>
</dbReference>
<feature type="disulfide bond" evidence="29">
    <location>
        <begin position="1241"/>
        <end position="1256"/>
    </location>
</feature>
<feature type="repeat" description="LDL-receptor class B" evidence="30">
    <location>
        <begin position="850"/>
        <end position="894"/>
    </location>
</feature>
<keyword evidence="20 31" id="KW-1133">Transmembrane helix</keyword>
<dbReference type="FunFam" id="4.10.400.10:FF:000202">
    <property type="entry name" value="LDL receptor protein 1, isoform G"/>
    <property type="match status" value="1"/>
</dbReference>
<evidence type="ECO:0000256" key="6">
    <source>
        <dbReference type="ARBA" id="ARBA00004480"/>
    </source>
</evidence>
<dbReference type="GO" id="GO:0032585">
    <property type="term" value="C:multivesicular body membrane"/>
    <property type="evidence" value="ECO:0007669"/>
    <property type="project" value="UniProtKB-SubCell"/>
</dbReference>
<keyword evidence="26" id="KW-0968">Cytoplasmic vesicle</keyword>
<feature type="disulfide bond" evidence="29">
    <location>
        <begin position="1004"/>
        <end position="1022"/>
    </location>
</feature>
<feature type="disulfide bond" evidence="29">
    <location>
        <begin position="1094"/>
        <end position="1109"/>
    </location>
</feature>
<keyword evidence="18" id="KW-0967">Endosome</keyword>
<feature type="disulfide bond" evidence="29">
    <location>
        <begin position="1338"/>
        <end position="1353"/>
    </location>
</feature>
<dbReference type="Pfam" id="PF00057">
    <property type="entry name" value="Ldl_recept_a"/>
    <property type="match status" value="9"/>
</dbReference>
<dbReference type="GO" id="GO:0005886">
    <property type="term" value="C:plasma membrane"/>
    <property type="evidence" value="ECO:0007669"/>
    <property type="project" value="UniProtKB-SubCell"/>
</dbReference>
<keyword evidence="16" id="KW-0732">Signal</keyword>
<feature type="domain" description="Fibronectin type-III" evidence="32">
    <location>
        <begin position="1602"/>
        <end position="1689"/>
    </location>
</feature>
<feature type="disulfide bond" evidence="29">
    <location>
        <begin position="997"/>
        <end position="1009"/>
    </location>
</feature>
<evidence type="ECO:0000256" key="13">
    <source>
        <dbReference type="ARBA" id="ARBA00022536"/>
    </source>
</evidence>
<evidence type="ECO:0000256" key="15">
    <source>
        <dbReference type="ARBA" id="ARBA00022692"/>
    </source>
</evidence>
<gene>
    <name evidence="33" type="ORF">BDFB_004094</name>
</gene>
<evidence type="ECO:0000259" key="32">
    <source>
        <dbReference type="PROSITE" id="PS50853"/>
    </source>
</evidence>
<dbReference type="InterPro" id="IPR036116">
    <property type="entry name" value="FN3_sf"/>
</dbReference>
<organism evidence="33 34">
    <name type="scientific">Asbolus verrucosus</name>
    <name type="common">Desert ironclad beetle</name>
    <dbReference type="NCBI Taxonomy" id="1661398"/>
    <lineage>
        <taxon>Eukaryota</taxon>
        <taxon>Metazoa</taxon>
        <taxon>Ecdysozoa</taxon>
        <taxon>Arthropoda</taxon>
        <taxon>Hexapoda</taxon>
        <taxon>Insecta</taxon>
        <taxon>Pterygota</taxon>
        <taxon>Neoptera</taxon>
        <taxon>Endopterygota</taxon>
        <taxon>Coleoptera</taxon>
        <taxon>Polyphaga</taxon>
        <taxon>Cucujiformia</taxon>
        <taxon>Tenebrionidae</taxon>
        <taxon>Pimeliinae</taxon>
        <taxon>Asbolus</taxon>
    </lineage>
</organism>
<dbReference type="InterPro" id="IPR031777">
    <property type="entry name" value="Sortilin_C"/>
</dbReference>
<dbReference type="EMBL" id="QDEB01079112">
    <property type="protein sequence ID" value="RZC34546.1"/>
    <property type="molecule type" value="Genomic_DNA"/>
</dbReference>
<evidence type="ECO:0000256" key="10">
    <source>
        <dbReference type="ARBA" id="ARBA00013467"/>
    </source>
</evidence>
<dbReference type="SUPFAM" id="SSF49265">
    <property type="entry name" value="Fibronectin type III"/>
    <property type="match status" value="2"/>
</dbReference>
<dbReference type="PANTHER" id="PTHR12106">
    <property type="entry name" value="SORTILIN RELATED"/>
    <property type="match status" value="1"/>
</dbReference>
<feature type="disulfide bond" evidence="29">
    <location>
        <begin position="1179"/>
        <end position="1194"/>
    </location>
</feature>
<feature type="disulfide bond" evidence="29">
    <location>
        <begin position="1016"/>
        <end position="1031"/>
    </location>
</feature>
<evidence type="ECO:0000256" key="8">
    <source>
        <dbReference type="ARBA" id="ARBA00007041"/>
    </source>
</evidence>
<evidence type="ECO:0000256" key="24">
    <source>
        <dbReference type="ARBA" id="ARBA00023170"/>
    </source>
</evidence>
<dbReference type="Gene3D" id="2.60.40.10">
    <property type="entry name" value="Immunoglobulins"/>
    <property type="match status" value="3"/>
</dbReference>
<keyword evidence="21" id="KW-0333">Golgi apparatus</keyword>
<keyword evidence="13" id="KW-0245">EGF-like domain</keyword>
<accession>A0A482VPA1</accession>
<feature type="disulfide bond" evidence="29">
    <location>
        <begin position="1229"/>
        <end position="1247"/>
    </location>
</feature>
<dbReference type="InterPro" id="IPR006581">
    <property type="entry name" value="VPS10"/>
</dbReference>
<evidence type="ECO:0000256" key="3">
    <source>
        <dbReference type="ARBA" id="ARBA00004162"/>
    </source>
</evidence>
<keyword evidence="14" id="KW-0254">Endocytosis</keyword>
<feature type="domain" description="Fibronectin type-III" evidence="32">
    <location>
        <begin position="1506"/>
        <end position="1597"/>
    </location>
</feature>
<evidence type="ECO:0000256" key="22">
    <source>
        <dbReference type="ARBA" id="ARBA00023136"/>
    </source>
</evidence>
<comment type="subcellular location">
    <subcellularLocation>
        <location evidence="3">Cell membrane</location>
        <topology evidence="3">Single-pass membrane protein</topology>
    </subcellularLocation>
    <subcellularLocation>
        <location evidence="4">Cytoplasmic vesicle</location>
        <location evidence="4">Secretory vesicle membrane</location>
        <topology evidence="4">Single-pass type I membrane protein</topology>
    </subcellularLocation>
    <subcellularLocation>
        <location evidence="2">Early endosome membrane</location>
        <topology evidence="2">Single-pass type I membrane protein</topology>
    </subcellularLocation>
    <subcellularLocation>
        <location evidence="1">Endoplasmic reticulum membrane</location>
        <topology evidence="1">Single-pass type I membrane protein</topology>
    </subcellularLocation>
    <subcellularLocation>
        <location evidence="7">Endosome</location>
        <location evidence="7">Multivesicular body membrane</location>
        <topology evidence="7">Single-pass type I membrane protein</topology>
    </subcellularLocation>
    <subcellularLocation>
        <location evidence="5">Golgi apparatus</location>
        <location evidence="5">trans-Golgi network membrane</location>
        <topology evidence="5">Single-pass type I membrane protein</topology>
    </subcellularLocation>
    <subcellularLocation>
        <location evidence="6">Recycling endosome membrane</location>
        <topology evidence="6">Single-pass type I membrane protein</topology>
    </subcellularLocation>
</comment>
<sequence length="2059" mass="231718">MNYLNDTHKQLMVHWVGEGSNVIICLARDPTPASIQSLQPIGPSAVYISYDYGDTYVNKTDLFKIPGGSYATLEKFYNHPKYNTHFVFADVKHKFLYVTTNHGRDIKRIELGFTPSDVSFNELQPSVFVVLDKSDSVQKFWVTEDFGSSFRQAQSFVKAFYWIKESDFRQTLVVQRMEPSGYSTILHSSDLFADRSVMVYATDVKDFFVKGDYLFTTKLTGKGVLELYVSYKLGKKVKCVFDTQLDHRSYFIVDVTSNRALVAVSHSDTVSHLYVSENLDNTDGVIQFTLSLEDVLCYFPNSTWHDTWIHHVSEEAFADVYKVEGLSGIYIASRVVTKPLGNNLGPQNLGSVITFDHGRSWRLIKAPERDNENQQNSCSIQNNCSLHLSQKFSQLYPDTRTISILSSKSAPGILMATGVVGKSLKDHYGVYISNDAGLTWKQTLRDLYFFNMGDHGGILAAVKYFKLRGETRHILYSTDEGENWKQTAFHDQDIRLYGLMTEPGENTTVFTMFGSLPHEHQWIIVKLDLIKAFTYNCSKDDYKMWSPSQNDENRSYIPCVLGQQLTYQRRMPHANCYNGLDFDAPISMTPCECDVYDYECDFGFVRSEKPGNCVRNTTVLVDPYKVPASCKPGKFYKRTKGYRKIQGDVCVAGFENHYLPEEIPCPFNEAQDFLLFAQRERISRFNLVTRTLEELPVKKLKNVIAIDFDMRNNCVYWADIALDTIGRQCLNDSEPEILVSSDLASIEGMALDWISNTLYFVDGMRSKIELIRTDINHSGRMRRTILGSDHLKKPRGIALHPKSGYMFWTDWSLENPSVNRADLDGSNILKLFGKPRVEWPNGITIDYIAERIYWVDARQDYIASSDLHGDYFKLIISHDDVVSHPFAVAVFKNNMYWDDWKRNAIFSADKDSFRGVEVLQKQLPGLMDLKVFAHGIQVGTNDCINTTCRYICVSRPKNGRSTCLCPDGMDYKNGDCYCPGGVAPFSNSTCPRINNTCSSDHFTCGNGFCIPKGWRCDGEDDCGDSSDETQCGTQTCPPNYFVCGDGKCLPEYWKCDYDADCSDGSDEANCPRQNCTDSQFTCNNGRCIAKKWKCDGENDCRDGSDEQNCEPSEPQTCKSGEFHCKVGNVICIPPTWQCDGEKDCRDGSDEINCTNNTCLDIQFSCGPSSNRCIYSTWVCDGDKDCPNGEDEKNCTSSTPEGGDVTDQFIPKMNELFLQNGTCQDWMFKCFNEKCIPYWWKCDDADDCGDGSDEVGCPVVETSSAKPPPQVTLVPSPICNSNQFQCAAGGCIFSSWVCDGMEDCLGGEDESNCENVVNCTKDQFKCRMDGSCVPLNSVCNQKFDCPDGTDELACDHNLPSGPATPSCSIGYFPCDGNSCYPLASLCDGKIDCKDGYDESNCSKVSRVYQVLQMGVDERGINESSLLLYWWIATPNKVKLEFMPSIGKVGENSWKNQSWTDNTEHKFTDLQPYTKYNMTIYVRIQNTENVFPPAKYFIATTGEGIPSEPWKVSAEQRNGSHVLISWNKPLHPNGQIENYQICWYPPLPPIKVKLNGNETAHLLSAEFQPDVQYSFYVIAHNKKYESKSSEVTKLIFDGNSNLGHVEDLKLEAKNDSSVTLSWNYNRTVESFNVTILSEPSYPKLPSRTTKTNNITINGLAPGAQYFFKVYPCKKSFVGHESTIQVITNGIPLPDVLSIQGIVVKEMGTTVKLSWERPKDSRKVSWTYGVYYGIDEEELFEKPRLQTTNLTANVNNLQACEVYTFKVGVVGPYGYGPLSSSHVVVTTSLNKKAPPKKLIVSEDNGNPLRMKVQWSASCPSSIGRVPYVIRVFERTKHQTWYIQKSNTSDLSHVFNITYGAVYDISVATDDPEAIYMPNVTYYAPPILPPYEVKSIVENNGSFFVYWQERNVSEPVGDYQYEILVSEGNTLNETTAERFLVKKPPFIYTNASSNMYTFAVQIVTASGYKSLMSERISAAATPTPISSTSLSLILGLATLALVALSVLGFFVVKHRRLQNSFTRFANSHYDTRSGAATFDDNGLEEEESPQITGFSDDEPLVIA</sequence>
<evidence type="ECO:0000313" key="34">
    <source>
        <dbReference type="Proteomes" id="UP000292052"/>
    </source>
</evidence>
<feature type="disulfide bond" evidence="29">
    <location>
        <begin position="1082"/>
        <end position="1100"/>
    </location>
</feature>
<feature type="disulfide bond" evidence="29">
    <location>
        <begin position="1075"/>
        <end position="1087"/>
    </location>
</feature>
<evidence type="ECO:0000256" key="31">
    <source>
        <dbReference type="SAM" id="Phobius"/>
    </source>
</evidence>
<proteinExistence type="inferred from homology"/>
<dbReference type="InterPro" id="IPR023415">
    <property type="entry name" value="LDLR_class-A_CS"/>
</dbReference>
<evidence type="ECO:0000256" key="9">
    <source>
        <dbReference type="ARBA" id="ARBA00009939"/>
    </source>
</evidence>
<dbReference type="PROSITE" id="PS50853">
    <property type="entry name" value="FN3"/>
    <property type="match status" value="3"/>
</dbReference>
<dbReference type="Pfam" id="PF00041">
    <property type="entry name" value="fn3"/>
    <property type="match status" value="2"/>
</dbReference>
<dbReference type="InterPro" id="IPR011042">
    <property type="entry name" value="6-blade_b-propeller_TolB-like"/>
</dbReference>
<dbReference type="SUPFAM" id="SSF57424">
    <property type="entry name" value="LDL receptor-like module"/>
    <property type="match status" value="9"/>
</dbReference>
<dbReference type="Pfam" id="PF15901">
    <property type="entry name" value="Sortilin_C"/>
    <property type="match status" value="1"/>
</dbReference>
<feature type="disulfide bond" evidence="29">
    <location>
        <begin position="1285"/>
        <end position="1303"/>
    </location>
</feature>
<comment type="caution">
    <text evidence="33">The sequence shown here is derived from an EMBL/GenBank/DDBJ whole genome shotgun (WGS) entry which is preliminary data.</text>
</comment>
<feature type="disulfide bond" evidence="29">
    <location>
        <begin position="1366"/>
        <end position="1378"/>
    </location>
</feature>
<evidence type="ECO:0000256" key="30">
    <source>
        <dbReference type="PROSITE-ProRule" id="PRU00461"/>
    </source>
</evidence>
<feature type="disulfide bond" evidence="29">
    <location>
        <begin position="1138"/>
        <end position="1153"/>
    </location>
</feature>